<feature type="region of interest" description="Disordered" evidence="1">
    <location>
        <begin position="331"/>
        <end position="708"/>
    </location>
</feature>
<feature type="region of interest" description="Disordered" evidence="1">
    <location>
        <begin position="41"/>
        <end position="78"/>
    </location>
</feature>
<feature type="compositionally biased region" description="Low complexity" evidence="1">
    <location>
        <begin position="633"/>
        <end position="645"/>
    </location>
</feature>
<reference evidence="3" key="1">
    <citation type="journal article" date="2019" name="Int. J. Syst. Evol. Microbiol.">
        <title>The Global Catalogue of Microorganisms (GCM) 10K type strain sequencing project: providing services to taxonomists for standard genome sequencing and annotation.</title>
        <authorList>
            <consortium name="The Broad Institute Genomics Platform"/>
            <consortium name="The Broad Institute Genome Sequencing Center for Infectious Disease"/>
            <person name="Wu L."/>
            <person name="Ma J."/>
        </authorList>
    </citation>
    <scope>NUCLEOTIDE SEQUENCE [LARGE SCALE GENOMIC DNA]</scope>
    <source>
        <strain evidence="3">CGMCC 4.7676</strain>
    </source>
</reference>
<gene>
    <name evidence="2" type="ORF">ACFOSH_11075</name>
</gene>
<organism evidence="2 3">
    <name type="scientific">Amycolatopsis speibonae</name>
    <dbReference type="NCBI Taxonomy" id="1450224"/>
    <lineage>
        <taxon>Bacteria</taxon>
        <taxon>Bacillati</taxon>
        <taxon>Actinomycetota</taxon>
        <taxon>Actinomycetes</taxon>
        <taxon>Pseudonocardiales</taxon>
        <taxon>Pseudonocardiaceae</taxon>
        <taxon>Amycolatopsis</taxon>
    </lineage>
</organism>
<dbReference type="EMBL" id="JBHRWK010000014">
    <property type="protein sequence ID" value="MFC3449972.1"/>
    <property type="molecule type" value="Genomic_DNA"/>
</dbReference>
<feature type="compositionally biased region" description="Basic and acidic residues" evidence="1">
    <location>
        <begin position="444"/>
        <end position="499"/>
    </location>
</feature>
<dbReference type="RefSeq" id="WP_378238643.1">
    <property type="nucleotide sequence ID" value="NZ_JBHRWK010000014.1"/>
</dbReference>
<feature type="compositionally biased region" description="Low complexity" evidence="1">
    <location>
        <begin position="682"/>
        <end position="694"/>
    </location>
</feature>
<feature type="region of interest" description="Disordered" evidence="1">
    <location>
        <begin position="768"/>
        <end position="795"/>
    </location>
</feature>
<evidence type="ECO:0000256" key="1">
    <source>
        <dbReference type="SAM" id="MobiDB-lite"/>
    </source>
</evidence>
<feature type="compositionally biased region" description="Gly residues" evidence="1">
    <location>
        <begin position="353"/>
        <end position="385"/>
    </location>
</feature>
<protein>
    <recommendedName>
        <fullName evidence="4">WXG100 family type VII secretion target</fullName>
    </recommendedName>
</protein>
<feature type="compositionally biased region" description="Basic and acidic residues" evidence="1">
    <location>
        <begin position="507"/>
        <end position="527"/>
    </location>
</feature>
<name>A0ABV7NW93_9PSEU</name>
<keyword evidence="3" id="KW-1185">Reference proteome</keyword>
<evidence type="ECO:0000313" key="2">
    <source>
        <dbReference type="EMBL" id="MFC3449972.1"/>
    </source>
</evidence>
<evidence type="ECO:0000313" key="3">
    <source>
        <dbReference type="Proteomes" id="UP001595645"/>
    </source>
</evidence>
<evidence type="ECO:0008006" key="4">
    <source>
        <dbReference type="Google" id="ProtNLM"/>
    </source>
</evidence>
<proteinExistence type="predicted"/>
<dbReference type="Proteomes" id="UP001595645">
    <property type="component" value="Unassembled WGS sequence"/>
</dbReference>
<feature type="compositionally biased region" description="Gly residues" evidence="1">
    <location>
        <begin position="613"/>
        <end position="632"/>
    </location>
</feature>
<accession>A0ABV7NW93</accession>
<feature type="compositionally biased region" description="Basic and acidic residues" evidence="1">
    <location>
        <begin position="562"/>
        <end position="573"/>
    </location>
</feature>
<feature type="compositionally biased region" description="Basic and acidic residues" evidence="1">
    <location>
        <begin position="580"/>
        <end position="590"/>
    </location>
</feature>
<sequence>MSKYTWEQKKALLDDPYITQGTKNALLFGGDSAYEKAIAERDSNAAADKKQKSAVDKADKDLDSMARPAAGGATTKSDQVLDLGNPALDFFSDWIEQVWNKMPDKPSEMNYKTDIWDRFHENREINFQAMFDEVEDLGDAKKAVEQTGTDATSALTTLFHDWKGEGATAAKVKYEQRIQPDAKELVAQMDGAIKLVPATIDKIYTALKLKVDETLKLRVDKVATAPLFTAKQVVEIANGKVDSKDKLMDVAYWLDSACPGNNLAERLRDDDCDLNDENKDYAIGAAKQWLKGSFAKEFGERFENFKKLCKNATDTINTQYHELSRFMEDYTNPFPAAGSEKPPGSEKKPPGSDGNGSGSGTPPGGGGGTPPGGGGGTPPGGGGGTPPEASVPEAPKPEDKPADGTNPVTGKPLEMDPETGKPYPIDPATGEAIKDGIDGQDTMTVEKGDNKIEMSEPDKDGKMDIKVDDGKGNEKDYKLDFDDPKGEDGKPGEEGKDGDFGPQGAVKEGEPGKDGVYRPGPDGKIHIQDGNLKITAEQPDGPNGPTVVTVDDGKGEPTTYTLDEKGEKKELKPGDVVQTDDIKNGLDDRNPGNPQPGKPDDIRTMPAPADGLAPGGGGGFSAPGGVEVGVGAEGTAAESAEASGGAASGAGGDGTVPTSSGGGGGGSFEGALGGVGEGGSAGSLNEAGSLEAGAQSGGGAQPAAADGGLGAAPGGMDAAPAGAGAGAGSSAGGMGGMMGGMGAMGGAAGGGGGDTQRGSSQYRVEGGIFETSGAGGRISGSLDDEGGDRSISYER</sequence>
<feature type="compositionally biased region" description="Gly residues" evidence="1">
    <location>
        <begin position="646"/>
        <end position="681"/>
    </location>
</feature>
<comment type="caution">
    <text evidence="2">The sequence shown here is derived from an EMBL/GenBank/DDBJ whole genome shotgun (WGS) entry which is preliminary data.</text>
</comment>
<feature type="compositionally biased region" description="Basic and acidic residues" evidence="1">
    <location>
        <begin position="41"/>
        <end position="64"/>
    </location>
</feature>